<sequence length="68" mass="7273">MKAEVQVANVSKTMLDSTPSSAVRSYPAGYPRGLTIHPRSRKSEPRSVISLSDLGDAAAFKMFLGYGA</sequence>
<evidence type="ECO:0000313" key="1">
    <source>
        <dbReference type="EMBL" id="GFR92325.1"/>
    </source>
</evidence>
<organism evidence="1 2">
    <name type="scientific">Elysia marginata</name>
    <dbReference type="NCBI Taxonomy" id="1093978"/>
    <lineage>
        <taxon>Eukaryota</taxon>
        <taxon>Metazoa</taxon>
        <taxon>Spiralia</taxon>
        <taxon>Lophotrochozoa</taxon>
        <taxon>Mollusca</taxon>
        <taxon>Gastropoda</taxon>
        <taxon>Heterobranchia</taxon>
        <taxon>Euthyneura</taxon>
        <taxon>Panpulmonata</taxon>
        <taxon>Sacoglossa</taxon>
        <taxon>Placobranchoidea</taxon>
        <taxon>Plakobranchidae</taxon>
        <taxon>Elysia</taxon>
    </lineage>
</organism>
<dbReference type="EMBL" id="BMAT01005384">
    <property type="protein sequence ID" value="GFR92325.1"/>
    <property type="molecule type" value="Genomic_DNA"/>
</dbReference>
<dbReference type="Proteomes" id="UP000762676">
    <property type="component" value="Unassembled WGS sequence"/>
</dbReference>
<protein>
    <submittedName>
        <fullName evidence="1">Uncharacterized protein</fullName>
    </submittedName>
</protein>
<gene>
    <name evidence="1" type="ORF">ElyMa_002615300</name>
</gene>
<accession>A0AAV4H6E7</accession>
<reference evidence="1 2" key="1">
    <citation type="journal article" date="2021" name="Elife">
        <title>Chloroplast acquisition without the gene transfer in kleptoplastic sea slugs, Plakobranchus ocellatus.</title>
        <authorList>
            <person name="Maeda T."/>
            <person name="Takahashi S."/>
            <person name="Yoshida T."/>
            <person name="Shimamura S."/>
            <person name="Takaki Y."/>
            <person name="Nagai Y."/>
            <person name="Toyoda A."/>
            <person name="Suzuki Y."/>
            <person name="Arimoto A."/>
            <person name="Ishii H."/>
            <person name="Satoh N."/>
            <person name="Nishiyama T."/>
            <person name="Hasebe M."/>
            <person name="Maruyama T."/>
            <person name="Minagawa J."/>
            <person name="Obokata J."/>
            <person name="Shigenobu S."/>
        </authorList>
    </citation>
    <scope>NUCLEOTIDE SEQUENCE [LARGE SCALE GENOMIC DNA]</scope>
</reference>
<proteinExistence type="predicted"/>
<keyword evidence="2" id="KW-1185">Reference proteome</keyword>
<name>A0AAV4H6E7_9GAST</name>
<comment type="caution">
    <text evidence="1">The sequence shown here is derived from an EMBL/GenBank/DDBJ whole genome shotgun (WGS) entry which is preliminary data.</text>
</comment>
<dbReference type="AlphaFoldDB" id="A0AAV4H6E7"/>
<evidence type="ECO:0000313" key="2">
    <source>
        <dbReference type="Proteomes" id="UP000762676"/>
    </source>
</evidence>